<sequence length="57" mass="6909">ENMAENVPEILDTLGRSFIFEMHLTEKFFGYNNFSVRKLYPINYDLEAKYELRNMQQ</sequence>
<keyword evidence="2" id="KW-1185">Reference proteome</keyword>
<organism evidence="1 2">
    <name type="scientific">Papaver atlanticum</name>
    <dbReference type="NCBI Taxonomy" id="357466"/>
    <lineage>
        <taxon>Eukaryota</taxon>
        <taxon>Viridiplantae</taxon>
        <taxon>Streptophyta</taxon>
        <taxon>Embryophyta</taxon>
        <taxon>Tracheophyta</taxon>
        <taxon>Spermatophyta</taxon>
        <taxon>Magnoliopsida</taxon>
        <taxon>Ranunculales</taxon>
        <taxon>Papaveraceae</taxon>
        <taxon>Papaveroideae</taxon>
        <taxon>Papaver</taxon>
    </lineage>
</organism>
<accession>A0AAD4XS48</accession>
<evidence type="ECO:0000313" key="1">
    <source>
        <dbReference type="EMBL" id="KAI3938618.1"/>
    </source>
</evidence>
<protein>
    <submittedName>
        <fullName evidence="1">Uncharacterized protein</fullName>
    </submittedName>
</protein>
<name>A0AAD4XS48_9MAGN</name>
<reference evidence="1" key="1">
    <citation type="submission" date="2022-04" db="EMBL/GenBank/DDBJ databases">
        <title>A functionally conserved STORR gene fusion in Papaver species that diverged 16.8 million years ago.</title>
        <authorList>
            <person name="Catania T."/>
        </authorList>
    </citation>
    <scope>NUCLEOTIDE SEQUENCE</scope>
    <source>
        <strain evidence="1">S-188037</strain>
    </source>
</reference>
<dbReference type="EMBL" id="JAJJMB010005516">
    <property type="protein sequence ID" value="KAI3938618.1"/>
    <property type="molecule type" value="Genomic_DNA"/>
</dbReference>
<feature type="non-terminal residue" evidence="1">
    <location>
        <position position="1"/>
    </location>
</feature>
<proteinExistence type="predicted"/>
<evidence type="ECO:0000313" key="2">
    <source>
        <dbReference type="Proteomes" id="UP001202328"/>
    </source>
</evidence>
<dbReference type="AlphaFoldDB" id="A0AAD4XS48"/>
<dbReference type="Proteomes" id="UP001202328">
    <property type="component" value="Unassembled WGS sequence"/>
</dbReference>
<gene>
    <name evidence="1" type="ORF">MKW98_016123</name>
</gene>
<feature type="non-terminal residue" evidence="1">
    <location>
        <position position="57"/>
    </location>
</feature>
<comment type="caution">
    <text evidence="1">The sequence shown here is derived from an EMBL/GenBank/DDBJ whole genome shotgun (WGS) entry which is preliminary data.</text>
</comment>